<evidence type="ECO:0000313" key="13">
    <source>
        <dbReference type="EMBL" id="TDQ67240.1"/>
    </source>
</evidence>
<keyword evidence="6" id="KW-0812">Transmembrane</keyword>
<keyword evidence="7" id="KW-1133">Transmembrane helix</keyword>
<comment type="caution">
    <text evidence="13">The sequence shown here is derived from an EMBL/GenBank/DDBJ whole genome shotgun (WGS) entry which is preliminary data.</text>
</comment>
<keyword evidence="10" id="KW-0175">Coiled coil</keyword>
<dbReference type="NCBIfam" id="TIGR01843">
    <property type="entry name" value="type_I_hlyD"/>
    <property type="match status" value="1"/>
</dbReference>
<keyword evidence="14" id="KW-1185">Reference proteome</keyword>
<evidence type="ECO:0000259" key="11">
    <source>
        <dbReference type="Pfam" id="PF25994"/>
    </source>
</evidence>
<evidence type="ECO:0000256" key="3">
    <source>
        <dbReference type="ARBA" id="ARBA00022448"/>
    </source>
</evidence>
<dbReference type="Pfam" id="PF25994">
    <property type="entry name" value="HH_AprE"/>
    <property type="match status" value="1"/>
</dbReference>
<dbReference type="Gene3D" id="2.40.30.170">
    <property type="match status" value="1"/>
</dbReference>
<evidence type="ECO:0000256" key="2">
    <source>
        <dbReference type="ARBA" id="ARBA00009477"/>
    </source>
</evidence>
<dbReference type="PANTHER" id="PTHR30386">
    <property type="entry name" value="MEMBRANE FUSION SUBUNIT OF EMRAB-TOLC MULTIDRUG EFFLUX PUMP"/>
    <property type="match status" value="1"/>
</dbReference>
<dbReference type="EMBL" id="SNYR01000001">
    <property type="protein sequence ID" value="TDQ67240.1"/>
    <property type="molecule type" value="Genomic_DNA"/>
</dbReference>
<dbReference type="InterPro" id="IPR010129">
    <property type="entry name" value="T1SS_HlyD"/>
</dbReference>
<feature type="domain" description="AprE-like beta-barrel" evidence="12">
    <location>
        <begin position="319"/>
        <end position="407"/>
    </location>
</feature>
<evidence type="ECO:0000256" key="8">
    <source>
        <dbReference type="ARBA" id="ARBA00023136"/>
    </source>
</evidence>
<evidence type="ECO:0000256" key="4">
    <source>
        <dbReference type="ARBA" id="ARBA00022475"/>
    </source>
</evidence>
<keyword evidence="5 9" id="KW-0997">Cell inner membrane</keyword>
<dbReference type="Gene3D" id="2.40.50.100">
    <property type="match status" value="1"/>
</dbReference>
<dbReference type="Pfam" id="PF26002">
    <property type="entry name" value="Beta-barrel_AprE"/>
    <property type="match status" value="1"/>
</dbReference>
<dbReference type="OrthoDB" id="9810980at2"/>
<feature type="coiled-coil region" evidence="10">
    <location>
        <begin position="243"/>
        <end position="277"/>
    </location>
</feature>
<feature type="coiled-coil region" evidence="10">
    <location>
        <begin position="95"/>
        <end position="122"/>
    </location>
</feature>
<evidence type="ECO:0000256" key="10">
    <source>
        <dbReference type="SAM" id="Coils"/>
    </source>
</evidence>
<evidence type="ECO:0000313" key="14">
    <source>
        <dbReference type="Proteomes" id="UP000295391"/>
    </source>
</evidence>
<proteinExistence type="inferred from homology"/>
<evidence type="ECO:0000256" key="1">
    <source>
        <dbReference type="ARBA" id="ARBA00004377"/>
    </source>
</evidence>
<reference evidence="13 14" key="1">
    <citation type="submission" date="2019-03" db="EMBL/GenBank/DDBJ databases">
        <title>Genomic Encyclopedia of Type Strains, Phase III (KMG-III): the genomes of soil and plant-associated and newly described type strains.</title>
        <authorList>
            <person name="Whitman W."/>
        </authorList>
    </citation>
    <scope>NUCLEOTIDE SEQUENCE [LARGE SCALE GENOMIC DNA]</scope>
    <source>
        <strain evidence="13 14">CGMCC 1.7002</strain>
    </source>
</reference>
<keyword evidence="4 9" id="KW-1003">Cell membrane</keyword>
<dbReference type="AlphaFoldDB" id="A0A4R6VXD0"/>
<protein>
    <recommendedName>
        <fullName evidence="9">Membrane fusion protein (MFP) family protein</fullName>
    </recommendedName>
</protein>
<comment type="subcellular location">
    <subcellularLocation>
        <location evidence="1 9">Cell inner membrane</location>
        <topology evidence="1 9">Single-pass membrane protein</topology>
    </subcellularLocation>
</comment>
<keyword evidence="8" id="KW-0472">Membrane</keyword>
<sequence>MTMTGTSPQASMRKHVWVVLSMAAILFLGVGGWAISYPLAGAVLASGRIVVESYAKPVQHPTGGKIAAVLVRNGEPVRKGQVLVQMDKVSSQANLTVVVAKLNELQARLARLDAEIAGEEHLLRKVASANPELKTHLQAEAQILQSRQSAHRGKKELLGQRLLQLEKQLEGLLAQQQAKIEDVRFLTEDVAAGESLFKEAVISSAELRSRQRALSAAKGQLGALVAEEGRMRQQMVEVQLQSNQLESELLQELTEQRQAVRNQIEEFDERRVAAEQALDWAEITAPQDGVVHELQVYSAGEVLSAGQVLTKIIPLQDEMVVEVQARPQDVDQIFVGQRAQLSFSAFDTGALPQIFGVVQQVGVDLSIDDMTGATFYLVRIEVPKVEMEKLAAVTLVPGMPVEAFIETPSRTAFSYATKPILAQINRAFKE</sequence>
<dbReference type="PANTHER" id="PTHR30386:SF17">
    <property type="entry name" value="ALKALINE PROTEASE SECRETION PROTEIN APRE"/>
    <property type="match status" value="1"/>
</dbReference>
<keyword evidence="3 9" id="KW-0813">Transport</keyword>
<accession>A0A4R6VXD0</accession>
<dbReference type="InterPro" id="IPR058982">
    <property type="entry name" value="Beta-barrel_AprE"/>
</dbReference>
<evidence type="ECO:0000259" key="12">
    <source>
        <dbReference type="Pfam" id="PF26002"/>
    </source>
</evidence>
<evidence type="ECO:0000256" key="7">
    <source>
        <dbReference type="ARBA" id="ARBA00022989"/>
    </source>
</evidence>
<name>A0A4R6VXD0_9HYPH</name>
<dbReference type="Gene3D" id="1.10.287.470">
    <property type="entry name" value="Helix hairpin bin"/>
    <property type="match status" value="1"/>
</dbReference>
<dbReference type="GO" id="GO:0015031">
    <property type="term" value="P:protein transport"/>
    <property type="evidence" value="ECO:0007669"/>
    <property type="project" value="InterPro"/>
</dbReference>
<dbReference type="Proteomes" id="UP000295391">
    <property type="component" value="Unassembled WGS sequence"/>
</dbReference>
<dbReference type="PRINTS" id="PR01490">
    <property type="entry name" value="RTXTOXIND"/>
</dbReference>
<dbReference type="InterPro" id="IPR058781">
    <property type="entry name" value="HH_AprE-like"/>
</dbReference>
<dbReference type="SUPFAM" id="SSF111369">
    <property type="entry name" value="HlyD-like secretion proteins"/>
    <property type="match status" value="1"/>
</dbReference>
<evidence type="ECO:0000256" key="9">
    <source>
        <dbReference type="RuleBase" id="RU365093"/>
    </source>
</evidence>
<evidence type="ECO:0000256" key="6">
    <source>
        <dbReference type="ARBA" id="ARBA00022692"/>
    </source>
</evidence>
<feature type="domain" description="AprE-like long alpha-helical hairpin" evidence="11">
    <location>
        <begin position="91"/>
        <end position="276"/>
    </location>
</feature>
<feature type="coiled-coil region" evidence="10">
    <location>
        <begin position="155"/>
        <end position="182"/>
    </location>
</feature>
<comment type="similarity">
    <text evidence="2 9">Belongs to the membrane fusion protein (MFP) (TC 8.A.1) family.</text>
</comment>
<dbReference type="InterPro" id="IPR050739">
    <property type="entry name" value="MFP"/>
</dbReference>
<organism evidence="13 14">
    <name type="scientific">Maritalea mobilis</name>
    <dbReference type="NCBI Taxonomy" id="483324"/>
    <lineage>
        <taxon>Bacteria</taxon>
        <taxon>Pseudomonadati</taxon>
        <taxon>Pseudomonadota</taxon>
        <taxon>Alphaproteobacteria</taxon>
        <taxon>Hyphomicrobiales</taxon>
        <taxon>Devosiaceae</taxon>
        <taxon>Maritalea</taxon>
    </lineage>
</organism>
<gene>
    <name evidence="13" type="ORF">ATL17_1247</name>
</gene>
<evidence type="ECO:0000256" key="5">
    <source>
        <dbReference type="ARBA" id="ARBA00022519"/>
    </source>
</evidence>
<dbReference type="GO" id="GO:0005886">
    <property type="term" value="C:plasma membrane"/>
    <property type="evidence" value="ECO:0007669"/>
    <property type="project" value="UniProtKB-SubCell"/>
</dbReference>